<dbReference type="EMBL" id="CAMGYJ010000006">
    <property type="protein sequence ID" value="CAI0434581.1"/>
    <property type="molecule type" value="Genomic_DNA"/>
</dbReference>
<evidence type="ECO:0000256" key="1">
    <source>
        <dbReference type="SAM" id="MobiDB-lite"/>
    </source>
</evidence>
<accession>A0AAV0LKG0</accession>
<gene>
    <name evidence="2" type="ORF">LITE_LOCUS24315</name>
</gene>
<dbReference type="Proteomes" id="UP001154282">
    <property type="component" value="Unassembled WGS sequence"/>
</dbReference>
<feature type="compositionally biased region" description="Basic and acidic residues" evidence="1">
    <location>
        <begin position="29"/>
        <end position="38"/>
    </location>
</feature>
<keyword evidence="3" id="KW-1185">Reference proteome</keyword>
<reference evidence="2" key="1">
    <citation type="submission" date="2022-08" db="EMBL/GenBank/DDBJ databases">
        <authorList>
            <person name="Gutierrez-Valencia J."/>
        </authorList>
    </citation>
    <scope>NUCLEOTIDE SEQUENCE</scope>
</reference>
<dbReference type="AlphaFoldDB" id="A0AAV0LKG0"/>
<sequence>MAAMEKMRKLCRIGGGREGDDDYGGVDSSKLHNKERQPVDGFSELDGCLLDSQKNEIYMNEDEQHPSSSKVKETKDILKLLRAIDKIKVEVDQHKMHSSGYG</sequence>
<organism evidence="2 3">
    <name type="scientific">Linum tenue</name>
    <dbReference type="NCBI Taxonomy" id="586396"/>
    <lineage>
        <taxon>Eukaryota</taxon>
        <taxon>Viridiplantae</taxon>
        <taxon>Streptophyta</taxon>
        <taxon>Embryophyta</taxon>
        <taxon>Tracheophyta</taxon>
        <taxon>Spermatophyta</taxon>
        <taxon>Magnoliopsida</taxon>
        <taxon>eudicotyledons</taxon>
        <taxon>Gunneridae</taxon>
        <taxon>Pentapetalae</taxon>
        <taxon>rosids</taxon>
        <taxon>fabids</taxon>
        <taxon>Malpighiales</taxon>
        <taxon>Linaceae</taxon>
        <taxon>Linum</taxon>
    </lineage>
</organism>
<proteinExistence type="predicted"/>
<evidence type="ECO:0000313" key="3">
    <source>
        <dbReference type="Proteomes" id="UP001154282"/>
    </source>
</evidence>
<comment type="caution">
    <text evidence="2">The sequence shown here is derived from an EMBL/GenBank/DDBJ whole genome shotgun (WGS) entry which is preliminary data.</text>
</comment>
<name>A0AAV0LKG0_9ROSI</name>
<evidence type="ECO:0000313" key="2">
    <source>
        <dbReference type="EMBL" id="CAI0434581.1"/>
    </source>
</evidence>
<protein>
    <submittedName>
        <fullName evidence="2">Uncharacterized protein</fullName>
    </submittedName>
</protein>
<feature type="region of interest" description="Disordered" evidence="1">
    <location>
        <begin position="13"/>
        <end position="45"/>
    </location>
</feature>